<feature type="transmembrane region" description="Helical" evidence="5">
    <location>
        <begin position="430"/>
        <end position="453"/>
    </location>
</feature>
<organism evidence="7 8">
    <name type="scientific">Plakobranchus ocellatus</name>
    <dbReference type="NCBI Taxonomy" id="259542"/>
    <lineage>
        <taxon>Eukaryota</taxon>
        <taxon>Metazoa</taxon>
        <taxon>Spiralia</taxon>
        <taxon>Lophotrochozoa</taxon>
        <taxon>Mollusca</taxon>
        <taxon>Gastropoda</taxon>
        <taxon>Heterobranchia</taxon>
        <taxon>Euthyneura</taxon>
        <taxon>Panpulmonata</taxon>
        <taxon>Sacoglossa</taxon>
        <taxon>Placobranchoidea</taxon>
        <taxon>Plakobranchidae</taxon>
        <taxon>Plakobranchus</taxon>
    </lineage>
</organism>
<dbReference type="PANTHER" id="PTHR46641:SF2">
    <property type="entry name" value="FMRFAMIDE RECEPTOR"/>
    <property type="match status" value="1"/>
</dbReference>
<feature type="transmembrane region" description="Helical" evidence="5">
    <location>
        <begin position="310"/>
        <end position="334"/>
    </location>
</feature>
<proteinExistence type="predicted"/>
<evidence type="ECO:0000256" key="2">
    <source>
        <dbReference type="ARBA" id="ARBA00022692"/>
    </source>
</evidence>
<reference evidence="7 8" key="1">
    <citation type="journal article" date="2021" name="Elife">
        <title>Chloroplast acquisition without the gene transfer in kleptoplastic sea slugs, Plakobranchus ocellatus.</title>
        <authorList>
            <person name="Maeda T."/>
            <person name="Takahashi S."/>
            <person name="Yoshida T."/>
            <person name="Shimamura S."/>
            <person name="Takaki Y."/>
            <person name="Nagai Y."/>
            <person name="Toyoda A."/>
            <person name="Suzuki Y."/>
            <person name="Arimoto A."/>
            <person name="Ishii H."/>
            <person name="Satoh N."/>
            <person name="Nishiyama T."/>
            <person name="Hasebe M."/>
            <person name="Maruyama T."/>
            <person name="Minagawa J."/>
            <person name="Obokata J."/>
            <person name="Shigenobu S."/>
        </authorList>
    </citation>
    <scope>NUCLEOTIDE SEQUENCE [LARGE SCALE GENOMIC DNA]</scope>
</reference>
<gene>
    <name evidence="7" type="ORF">PoB_004170800</name>
</gene>
<dbReference type="PANTHER" id="PTHR46641">
    <property type="entry name" value="FMRFAMIDE RECEPTOR-RELATED"/>
    <property type="match status" value="1"/>
</dbReference>
<keyword evidence="7" id="KW-0675">Receptor</keyword>
<evidence type="ECO:0000313" key="8">
    <source>
        <dbReference type="Proteomes" id="UP000735302"/>
    </source>
</evidence>
<feature type="transmembrane region" description="Helical" evidence="5">
    <location>
        <begin position="253"/>
        <end position="271"/>
    </location>
</feature>
<feature type="domain" description="G-protein coupled receptors family 1 profile" evidence="6">
    <location>
        <begin position="284"/>
        <end position="489"/>
    </location>
</feature>
<keyword evidence="2 5" id="KW-0812">Transmembrane</keyword>
<evidence type="ECO:0000256" key="4">
    <source>
        <dbReference type="ARBA" id="ARBA00023136"/>
    </source>
</evidence>
<protein>
    <submittedName>
        <fullName evidence="7">7 transmembrane receptor</fullName>
    </submittedName>
</protein>
<dbReference type="AlphaFoldDB" id="A0AAV4B6G2"/>
<keyword evidence="3 5" id="KW-1133">Transmembrane helix</keyword>
<evidence type="ECO:0000259" key="6">
    <source>
        <dbReference type="PROSITE" id="PS50262"/>
    </source>
</evidence>
<comment type="caution">
    <text evidence="7">The sequence shown here is derived from an EMBL/GenBank/DDBJ whole genome shotgun (WGS) entry which is preliminary data.</text>
</comment>
<feature type="transmembrane region" description="Helical" evidence="5">
    <location>
        <begin position="192"/>
        <end position="211"/>
    </location>
</feature>
<accession>A0AAV4B6G2</accession>
<dbReference type="SUPFAM" id="SSF81321">
    <property type="entry name" value="Family A G protein-coupled receptor-like"/>
    <property type="match status" value="1"/>
</dbReference>
<dbReference type="EMBL" id="BLXT01004605">
    <property type="protein sequence ID" value="GFO15203.1"/>
    <property type="molecule type" value="Genomic_DNA"/>
</dbReference>
<dbReference type="GO" id="GO:0016020">
    <property type="term" value="C:membrane"/>
    <property type="evidence" value="ECO:0007669"/>
    <property type="project" value="UniProtKB-SubCell"/>
</dbReference>
<sequence length="515" mass="57935">MVISRQLRLLLGQNAPIWKDLASKSTSFSLHNNDSVRVEASTGFENQDKLSIRNEKVSKAQSAFASDPDIAPQNTTFSSGIENSFVKFTSPTLGSLSMPSTQVNGWGNETILSGSLGHSKTSTGFLYENSSRGNLSLTQLNQNESNPFLSSLNATTEPLSSDTNKRPKVRIWDQGLLKRHVLNIILAYIRKAIAVPVGFSLIAVGLTVAVFKDKSFRYSGKPMVISFNIFEGLKCIAYLLFRMMKLYTGDARITWNSTYARFFVYHVLWLPEALGRIGILHNGLITLDRFFTIAFPISRLNKRLVTRPKTCVAVIVVSMFLYQLAPLIMFFSYVEPRLDYEKTFSNDEIISEIYVANPAAFRTYWIVLIVGHACFTYTPLIAAILFNILTIISLWRHEKTRAALTEKQSCPSSRPSAKNVSSKRQTNRMIVGSSLVFAILVLFRRLLPVFSLFIPHFGEGRREMHIYILCNEIFHLIDCLSPVANLISYTTLSSQFQRSLKEILIPSACVSKTQD</sequence>
<feature type="transmembrane region" description="Helical" evidence="5">
    <location>
        <begin position="223"/>
        <end position="241"/>
    </location>
</feature>
<evidence type="ECO:0000256" key="1">
    <source>
        <dbReference type="ARBA" id="ARBA00004370"/>
    </source>
</evidence>
<feature type="transmembrane region" description="Helical" evidence="5">
    <location>
        <begin position="364"/>
        <end position="392"/>
    </location>
</feature>
<comment type="subcellular location">
    <subcellularLocation>
        <location evidence="1">Membrane</location>
    </subcellularLocation>
</comment>
<evidence type="ECO:0000256" key="5">
    <source>
        <dbReference type="SAM" id="Phobius"/>
    </source>
</evidence>
<keyword evidence="8" id="KW-1185">Reference proteome</keyword>
<dbReference type="Proteomes" id="UP000735302">
    <property type="component" value="Unassembled WGS sequence"/>
</dbReference>
<evidence type="ECO:0000313" key="7">
    <source>
        <dbReference type="EMBL" id="GFO15203.1"/>
    </source>
</evidence>
<dbReference type="InterPro" id="IPR052954">
    <property type="entry name" value="GPCR-Ligand_Int"/>
</dbReference>
<dbReference type="InterPro" id="IPR017452">
    <property type="entry name" value="GPCR_Rhodpsn_7TM"/>
</dbReference>
<name>A0AAV4B6G2_9GAST</name>
<dbReference type="Gene3D" id="1.20.1070.10">
    <property type="entry name" value="Rhodopsin 7-helix transmembrane proteins"/>
    <property type="match status" value="1"/>
</dbReference>
<dbReference type="PROSITE" id="PS50262">
    <property type="entry name" value="G_PROTEIN_RECEP_F1_2"/>
    <property type="match status" value="1"/>
</dbReference>
<evidence type="ECO:0000256" key="3">
    <source>
        <dbReference type="ARBA" id="ARBA00022989"/>
    </source>
</evidence>
<keyword evidence="4 5" id="KW-0472">Membrane</keyword>